<dbReference type="Proteomes" id="UP000475862">
    <property type="component" value="Unassembled WGS sequence"/>
</dbReference>
<sequence length="378" mass="44694">MLSITNNISVDELQYLFPIGKIQRERIYVYVLILGVINKFNVVLVAISTYICLNNSYLYIQLIIVKVVGVVVFKINYVILIREYLNSNQLMNLIWIKTIIRTNTIKLNALTLHNIKFFFIMSLPVFLLFEGKFMENFVLNFLTLDINTNNFVNFKDLVLICKVFWATKLFYRHLKKKKKYLEKFKISHLVKIKGIYSDSLLSYNYIKKSILSKTDYWKLLTFDLYNAPRIFNLPPETIPKFKFIRNMSKLRKFARILETTLDHSELHNIGGINVTKCLNEIPQLSKTNEKKPGQIFAELVSKVDRKTKSLILAREINNPINFHFLNELRIENDWCSFRYKSIQFLLHYIRIDATEQRTIFATYNGLIELRKNVSNHNT</sequence>
<evidence type="ECO:0008006" key="4">
    <source>
        <dbReference type="Google" id="ProtNLM"/>
    </source>
</evidence>
<feature type="transmembrane region" description="Helical" evidence="1">
    <location>
        <begin position="115"/>
        <end position="134"/>
    </location>
</feature>
<keyword evidence="1" id="KW-0812">Transmembrane</keyword>
<dbReference type="PROSITE" id="PS00018">
    <property type="entry name" value="EF_HAND_1"/>
    <property type="match status" value="1"/>
</dbReference>
<protein>
    <recommendedName>
        <fullName evidence="4">EF-hand domain-containing protein</fullName>
    </recommendedName>
</protein>
<keyword evidence="1" id="KW-0472">Membrane</keyword>
<reference evidence="2 3" key="1">
    <citation type="submission" date="2019-08" db="EMBL/GenBank/DDBJ databases">
        <title>The genome of the soybean aphid Biotype 1, its phylome, world population structure and adaptation to the North American continent.</title>
        <authorList>
            <person name="Giordano R."/>
            <person name="Donthu R.K."/>
            <person name="Hernandez A.G."/>
            <person name="Wright C.L."/>
            <person name="Zimin A.V."/>
        </authorList>
    </citation>
    <scope>NUCLEOTIDE SEQUENCE [LARGE SCALE GENOMIC DNA]</scope>
    <source>
        <tissue evidence="2">Whole aphids</tissue>
    </source>
</reference>
<name>A0A6G0TRX2_APHGL</name>
<dbReference type="InterPro" id="IPR018247">
    <property type="entry name" value="EF_Hand_1_Ca_BS"/>
</dbReference>
<keyword evidence="3" id="KW-1185">Reference proteome</keyword>
<evidence type="ECO:0000313" key="2">
    <source>
        <dbReference type="EMBL" id="KAE9537399.1"/>
    </source>
</evidence>
<evidence type="ECO:0000313" key="3">
    <source>
        <dbReference type="Proteomes" id="UP000475862"/>
    </source>
</evidence>
<feature type="transmembrane region" description="Helical" evidence="1">
    <location>
        <begin position="27"/>
        <end position="51"/>
    </location>
</feature>
<dbReference type="AlphaFoldDB" id="A0A6G0TRX2"/>
<proteinExistence type="predicted"/>
<evidence type="ECO:0000256" key="1">
    <source>
        <dbReference type="SAM" id="Phobius"/>
    </source>
</evidence>
<dbReference type="EMBL" id="VYZN01000018">
    <property type="protein sequence ID" value="KAE9537399.1"/>
    <property type="molecule type" value="Genomic_DNA"/>
</dbReference>
<gene>
    <name evidence="2" type="ORF">AGLY_006422</name>
</gene>
<feature type="transmembrane region" description="Helical" evidence="1">
    <location>
        <begin position="57"/>
        <end position="81"/>
    </location>
</feature>
<accession>A0A6G0TRX2</accession>
<comment type="caution">
    <text evidence="2">The sequence shown here is derived from an EMBL/GenBank/DDBJ whole genome shotgun (WGS) entry which is preliminary data.</text>
</comment>
<keyword evidence="1" id="KW-1133">Transmembrane helix</keyword>
<organism evidence="2 3">
    <name type="scientific">Aphis glycines</name>
    <name type="common">Soybean aphid</name>
    <dbReference type="NCBI Taxonomy" id="307491"/>
    <lineage>
        <taxon>Eukaryota</taxon>
        <taxon>Metazoa</taxon>
        <taxon>Ecdysozoa</taxon>
        <taxon>Arthropoda</taxon>
        <taxon>Hexapoda</taxon>
        <taxon>Insecta</taxon>
        <taxon>Pterygota</taxon>
        <taxon>Neoptera</taxon>
        <taxon>Paraneoptera</taxon>
        <taxon>Hemiptera</taxon>
        <taxon>Sternorrhyncha</taxon>
        <taxon>Aphidomorpha</taxon>
        <taxon>Aphidoidea</taxon>
        <taxon>Aphididae</taxon>
        <taxon>Aphidini</taxon>
        <taxon>Aphis</taxon>
        <taxon>Aphis</taxon>
    </lineage>
</organism>